<dbReference type="Pfam" id="PF05145">
    <property type="entry name" value="AbrB"/>
    <property type="match status" value="1"/>
</dbReference>
<feature type="transmembrane region" description="Helical" evidence="1">
    <location>
        <begin position="57"/>
        <end position="76"/>
    </location>
</feature>
<dbReference type="EMBL" id="MCBA01000159">
    <property type="protein sequence ID" value="RGP85222.1"/>
    <property type="molecule type" value="Genomic_DNA"/>
</dbReference>
<dbReference type="NCBIfam" id="TIGR03082">
    <property type="entry name" value="Gneg_AbrB_dup"/>
    <property type="match status" value="1"/>
</dbReference>
<dbReference type="InterPro" id="IPR007820">
    <property type="entry name" value="AbrB_fam"/>
</dbReference>
<dbReference type="PANTHER" id="PTHR38457:SF1">
    <property type="entry name" value="REGULATOR ABRB-RELATED"/>
    <property type="match status" value="1"/>
</dbReference>
<keyword evidence="1" id="KW-0812">Transmembrane</keyword>
<evidence type="ECO:0000313" key="3">
    <source>
        <dbReference type="Proteomes" id="UP000266701"/>
    </source>
</evidence>
<sequence>MSERASFTLFIQILIIAAVSAGAGALLSIPLSEMFIASGLVIVLHKKRWLTIHTPPWLLLFVQVVLGISVGATISLSELGTTLTLPVIVGLVCCLTLQIISSYLWLTKKEGWTPFESLLGAVPGAMAAILVISESSEKPSAKVVYSHSVRLMILTLLALLISNSAPDSASVDGSLTVYAWLIFLALALMSLLLGKASTLLGIPAPYMLAALLITASFNGFATGIDMQLPKWMVIFATALLGILIGSRIADTTLREAMAYSRAGVMVTMIGLLVAVGVSGVFSILIDKSWVVLLLSWVPGSVEAMTAVALLLGMEPAFVMINHALRLLLLYSLPAMLKKQLEELRGRL</sequence>
<feature type="transmembrane region" description="Helical" evidence="1">
    <location>
        <begin position="112"/>
        <end position="132"/>
    </location>
</feature>
<gene>
    <name evidence="2" type="ORF">BC353_15570</name>
</gene>
<feature type="transmembrane region" description="Helical" evidence="1">
    <location>
        <begin position="230"/>
        <end position="250"/>
    </location>
</feature>
<evidence type="ECO:0000256" key="1">
    <source>
        <dbReference type="SAM" id="Phobius"/>
    </source>
</evidence>
<keyword evidence="1" id="KW-1133">Transmembrane helix</keyword>
<feature type="transmembrane region" description="Helical" evidence="1">
    <location>
        <begin position="262"/>
        <end position="285"/>
    </location>
</feature>
<proteinExistence type="predicted"/>
<evidence type="ECO:0000313" key="2">
    <source>
        <dbReference type="EMBL" id="RGP85222.1"/>
    </source>
</evidence>
<protein>
    <submittedName>
        <fullName evidence="2">AbrB family transcriptional regulator</fullName>
    </submittedName>
</protein>
<organism evidence="2 3">
    <name type="scientific">Vibrio cholerae</name>
    <dbReference type="NCBI Taxonomy" id="666"/>
    <lineage>
        <taxon>Bacteria</taxon>
        <taxon>Pseudomonadati</taxon>
        <taxon>Pseudomonadota</taxon>
        <taxon>Gammaproteobacteria</taxon>
        <taxon>Vibrionales</taxon>
        <taxon>Vibrionaceae</taxon>
        <taxon>Vibrio</taxon>
    </lineage>
</organism>
<comment type="caution">
    <text evidence="2">The sequence shown here is derived from an EMBL/GenBank/DDBJ whole genome shotgun (WGS) entry which is preliminary data.</text>
</comment>
<reference evidence="2 3" key="1">
    <citation type="journal article" date="2017" name="Emerg. Infect. Dis.">
        <title>Carbapenemase VCC-1-Producing Vibrio cholerae in Coastal Waters of Germany.</title>
        <authorList>
            <person name="Hammerl J.A."/>
            <person name="Jackel C."/>
            <person name="Bortolaia V."/>
            <person name="Schwartz K."/>
            <person name="Bier N."/>
            <person name="Hendriksen R.S."/>
            <person name="Guerra B."/>
            <person name="Strauch E."/>
        </authorList>
    </citation>
    <scope>NUCLEOTIDE SEQUENCE [LARGE SCALE GENOMIC DNA]</scope>
    <source>
        <strain evidence="2 3">VN-2825</strain>
    </source>
</reference>
<accession>A0A395TLP7</accession>
<keyword evidence="1" id="KW-0472">Membrane</keyword>
<dbReference type="GO" id="GO:0016020">
    <property type="term" value="C:membrane"/>
    <property type="evidence" value="ECO:0007669"/>
    <property type="project" value="InterPro"/>
</dbReference>
<dbReference type="AlphaFoldDB" id="A0A395TLP7"/>
<feature type="transmembrane region" description="Helical" evidence="1">
    <location>
        <begin position="177"/>
        <end position="194"/>
    </location>
</feature>
<feature type="transmembrane region" description="Helical" evidence="1">
    <location>
        <begin position="83"/>
        <end position="106"/>
    </location>
</feature>
<name>A0A395TLP7_VIBCL</name>
<dbReference type="InterPro" id="IPR017516">
    <property type="entry name" value="AbrB_dup"/>
</dbReference>
<dbReference type="GO" id="GO:0010468">
    <property type="term" value="P:regulation of gene expression"/>
    <property type="evidence" value="ECO:0007669"/>
    <property type="project" value="InterPro"/>
</dbReference>
<dbReference type="Proteomes" id="UP000266701">
    <property type="component" value="Unassembled WGS sequence"/>
</dbReference>
<dbReference type="PANTHER" id="PTHR38457">
    <property type="entry name" value="REGULATOR ABRB-RELATED"/>
    <property type="match status" value="1"/>
</dbReference>
<feature type="transmembrane region" description="Helical" evidence="1">
    <location>
        <begin position="144"/>
        <end position="165"/>
    </location>
</feature>
<feature type="transmembrane region" description="Helical" evidence="1">
    <location>
        <begin position="206"/>
        <end position="224"/>
    </location>
</feature>